<dbReference type="InterPro" id="IPR052514">
    <property type="entry name" value="SAM-dependent_MTase"/>
</dbReference>
<dbReference type="NCBIfam" id="TIGR01444">
    <property type="entry name" value="fkbM_fam"/>
    <property type="match status" value="1"/>
</dbReference>
<comment type="caution">
    <text evidence="2">The sequence shown here is derived from an EMBL/GenBank/DDBJ whole genome shotgun (WGS) entry which is preliminary data.</text>
</comment>
<dbReference type="Pfam" id="PF05050">
    <property type="entry name" value="Methyltransf_21"/>
    <property type="match status" value="1"/>
</dbReference>
<feature type="domain" description="Methyltransferase FkbM" evidence="1">
    <location>
        <begin position="63"/>
        <end position="236"/>
    </location>
</feature>
<dbReference type="Proteomes" id="UP000306575">
    <property type="component" value="Unassembled WGS sequence"/>
</dbReference>
<reference evidence="2 3" key="1">
    <citation type="submission" date="2019-04" db="EMBL/GenBank/DDBJ databases">
        <title>Genome sequence of Pelagicola litoralis CL-ES2.</title>
        <authorList>
            <person name="Cao J."/>
        </authorList>
    </citation>
    <scope>NUCLEOTIDE SEQUENCE [LARGE SCALE GENOMIC DNA]</scope>
    <source>
        <strain evidence="2 3">CL-ES2</strain>
    </source>
</reference>
<dbReference type="SUPFAM" id="SSF53335">
    <property type="entry name" value="S-adenosyl-L-methionine-dependent methyltransferases"/>
    <property type="match status" value="1"/>
</dbReference>
<dbReference type="InterPro" id="IPR029063">
    <property type="entry name" value="SAM-dependent_MTases_sf"/>
</dbReference>
<name>A0A4U7N723_9RHOB</name>
<dbReference type="Gene3D" id="3.40.50.150">
    <property type="entry name" value="Vaccinia Virus protein VP39"/>
    <property type="match status" value="1"/>
</dbReference>
<proteinExistence type="predicted"/>
<dbReference type="OrthoDB" id="3778321at2"/>
<protein>
    <submittedName>
        <fullName evidence="2">FkbM family methyltransferase</fullName>
    </submittedName>
</protein>
<keyword evidence="2" id="KW-0489">Methyltransferase</keyword>
<keyword evidence="2" id="KW-0808">Transferase</keyword>
<evidence type="ECO:0000313" key="2">
    <source>
        <dbReference type="EMBL" id="TKZ21689.1"/>
    </source>
</evidence>
<keyword evidence="3" id="KW-1185">Reference proteome</keyword>
<dbReference type="EMBL" id="SULI01000003">
    <property type="protein sequence ID" value="TKZ21689.1"/>
    <property type="molecule type" value="Genomic_DNA"/>
</dbReference>
<dbReference type="InterPro" id="IPR006342">
    <property type="entry name" value="FkbM_mtfrase"/>
</dbReference>
<dbReference type="GO" id="GO:0008168">
    <property type="term" value="F:methyltransferase activity"/>
    <property type="evidence" value="ECO:0007669"/>
    <property type="project" value="UniProtKB-KW"/>
</dbReference>
<sequence>MVKGSEMPNANSFQAFFDETSSYLTPQSLKYDKAFNQFSNRLLVQSFFELLDASESKTFLELGAHRAMASRHFMRQGNEHFAIAVEANPYNFEKFRENVEKGGTIYKNMALTAVSGPISLQLKDHDRARKRGHTSTSNSLLKRSGFSEYKEVEVRGITFDDLTSEAVAAGEIPPIDQEPPVVWIDVEGATSQLIEGATQALPSCLAIMVEVEAEPIFVGQVTVEGVDAQIRALGFRPILRDCEFHPRQYNIIYVNERLLDESIVGPLIDAFETACSEFDGTEA</sequence>
<dbReference type="PANTHER" id="PTHR34203:SF15">
    <property type="entry name" value="SLL1173 PROTEIN"/>
    <property type="match status" value="1"/>
</dbReference>
<dbReference type="PANTHER" id="PTHR34203">
    <property type="entry name" value="METHYLTRANSFERASE, FKBM FAMILY PROTEIN"/>
    <property type="match status" value="1"/>
</dbReference>
<dbReference type="GO" id="GO:0032259">
    <property type="term" value="P:methylation"/>
    <property type="evidence" value="ECO:0007669"/>
    <property type="project" value="UniProtKB-KW"/>
</dbReference>
<dbReference type="AlphaFoldDB" id="A0A4U7N723"/>
<organism evidence="2 3">
    <name type="scientific">Shimia litoralis</name>
    <dbReference type="NCBI Taxonomy" id="420403"/>
    <lineage>
        <taxon>Bacteria</taxon>
        <taxon>Pseudomonadati</taxon>
        <taxon>Pseudomonadota</taxon>
        <taxon>Alphaproteobacteria</taxon>
        <taxon>Rhodobacterales</taxon>
        <taxon>Roseobacteraceae</taxon>
    </lineage>
</organism>
<evidence type="ECO:0000259" key="1">
    <source>
        <dbReference type="Pfam" id="PF05050"/>
    </source>
</evidence>
<evidence type="ECO:0000313" key="3">
    <source>
        <dbReference type="Proteomes" id="UP000306575"/>
    </source>
</evidence>
<accession>A0A4U7N723</accession>
<gene>
    <name evidence="2" type="ORF">FAP39_03550</name>
</gene>